<dbReference type="SUPFAM" id="SSF82199">
    <property type="entry name" value="SET domain"/>
    <property type="match status" value="1"/>
</dbReference>
<evidence type="ECO:0000259" key="1">
    <source>
        <dbReference type="PROSITE" id="PS50280"/>
    </source>
</evidence>
<accession>A0A6C0J080</accession>
<dbReference type="Pfam" id="PF00856">
    <property type="entry name" value="SET"/>
    <property type="match status" value="1"/>
</dbReference>
<name>A0A6C0J080_9ZZZZ</name>
<sequence length="173" mass="19892">MQRRPGHLDVCLLDNGVVYASHTLLSRDWVGGLFSKWDIKKESVLCEYTGKALTKDEENTSTSEYLMTARDPEDLRRRIVIDGDPRKFSNISGYANYSDNQHANSYFMDNTCKGGQCNIVLIAREFIPAGTEIRVDYDMGSSVHPFRDMMIRKGIYNDCKQEYKTVKWKFPLA</sequence>
<dbReference type="AlphaFoldDB" id="A0A6C0J080"/>
<dbReference type="Gene3D" id="2.170.270.10">
    <property type="entry name" value="SET domain"/>
    <property type="match status" value="1"/>
</dbReference>
<proteinExistence type="predicted"/>
<reference evidence="2" key="1">
    <citation type="journal article" date="2020" name="Nature">
        <title>Giant virus diversity and host interactions through global metagenomics.</title>
        <authorList>
            <person name="Schulz F."/>
            <person name="Roux S."/>
            <person name="Paez-Espino D."/>
            <person name="Jungbluth S."/>
            <person name="Walsh D.A."/>
            <person name="Denef V.J."/>
            <person name="McMahon K.D."/>
            <person name="Konstantinidis K.T."/>
            <person name="Eloe-Fadrosh E.A."/>
            <person name="Kyrpides N.C."/>
            <person name="Woyke T."/>
        </authorList>
    </citation>
    <scope>NUCLEOTIDE SEQUENCE</scope>
    <source>
        <strain evidence="2">GVMAG-M-3300025626-8</strain>
    </source>
</reference>
<dbReference type="PROSITE" id="PS50280">
    <property type="entry name" value="SET"/>
    <property type="match status" value="1"/>
</dbReference>
<dbReference type="EMBL" id="MN740290">
    <property type="protein sequence ID" value="QHT98220.1"/>
    <property type="molecule type" value="Genomic_DNA"/>
</dbReference>
<dbReference type="InterPro" id="IPR046341">
    <property type="entry name" value="SET_dom_sf"/>
</dbReference>
<feature type="domain" description="SET" evidence="1">
    <location>
        <begin position="15"/>
        <end position="138"/>
    </location>
</feature>
<dbReference type="InterPro" id="IPR001214">
    <property type="entry name" value="SET_dom"/>
</dbReference>
<organism evidence="2">
    <name type="scientific">viral metagenome</name>
    <dbReference type="NCBI Taxonomy" id="1070528"/>
    <lineage>
        <taxon>unclassified sequences</taxon>
        <taxon>metagenomes</taxon>
        <taxon>organismal metagenomes</taxon>
    </lineage>
</organism>
<dbReference type="SMART" id="SM00317">
    <property type="entry name" value="SET"/>
    <property type="match status" value="1"/>
</dbReference>
<protein>
    <recommendedName>
        <fullName evidence="1">SET domain-containing protein</fullName>
    </recommendedName>
</protein>
<evidence type="ECO:0000313" key="2">
    <source>
        <dbReference type="EMBL" id="QHT98220.1"/>
    </source>
</evidence>